<dbReference type="GO" id="GO:0016616">
    <property type="term" value="F:oxidoreductase activity, acting on the CH-OH group of donors, NAD or NADP as acceptor"/>
    <property type="evidence" value="ECO:0007669"/>
    <property type="project" value="InterPro"/>
</dbReference>
<dbReference type="Gene3D" id="3.40.50.720">
    <property type="entry name" value="NAD(P)-binding Rossmann-like Domain"/>
    <property type="match status" value="2"/>
</dbReference>
<comment type="similarity">
    <text evidence="1">Belongs to the UDP-glucose/GDP-mannose dehydrogenase family.</text>
</comment>
<dbReference type="SUPFAM" id="SSF48179">
    <property type="entry name" value="6-phosphogluconate dehydrogenase C-terminal domain-like"/>
    <property type="match status" value="1"/>
</dbReference>
<sequence length="273" mass="30452">MKIGIIGLGFLGGSMDRYFTEKGVKTYRYDKKGIGSPEEVNEADAVFVCVNTPYDGVKKDIDLSYVDSAVKLLNGSKTVVLRSTMPPGTTDNFQKNYPQHKFLFNPEFLRAKFAYVDFINPPRQLIGYTEKSKDVAREVLAMLPEAPPDYTKILPARSAELVKYAANTMLAVKVALANKMYDFSQAIGADYDEIKHLLGADARIGHWGLDVMYENFRGYNGTCFPKDVRTLVARGKALGVDVKWLEALDDENLALLAKQGMEADYGHPKIQKT</sequence>
<comment type="caution">
    <text evidence="4">The sequence shown here is derived from an EMBL/GenBank/DDBJ whole genome shotgun (WGS) entry which is preliminary data.</text>
</comment>
<reference evidence="4 5" key="1">
    <citation type="journal article" date="2016" name="Nat. Commun.">
        <title>Thousands of microbial genomes shed light on interconnected biogeochemical processes in an aquifer system.</title>
        <authorList>
            <person name="Anantharaman K."/>
            <person name="Brown C.T."/>
            <person name="Hug L.A."/>
            <person name="Sharon I."/>
            <person name="Castelle C.J."/>
            <person name="Probst A.J."/>
            <person name="Thomas B.C."/>
            <person name="Singh A."/>
            <person name="Wilkins M.J."/>
            <person name="Karaoz U."/>
            <person name="Brodie E.L."/>
            <person name="Williams K.H."/>
            <person name="Hubbard S.S."/>
            <person name="Banfield J.F."/>
        </authorList>
    </citation>
    <scope>NUCLEOTIDE SEQUENCE [LARGE SCALE GENOMIC DNA]</scope>
</reference>
<proteinExistence type="inferred from homology"/>
<feature type="domain" description="UDP-glucose/GDP-mannose dehydrogenase N-terminal" evidence="3">
    <location>
        <begin position="38"/>
        <end position="137"/>
    </location>
</feature>
<dbReference type="InterPro" id="IPR036291">
    <property type="entry name" value="NAD(P)-bd_dom_sf"/>
</dbReference>
<evidence type="ECO:0000256" key="1">
    <source>
        <dbReference type="ARBA" id="ARBA00006601"/>
    </source>
</evidence>
<gene>
    <name evidence="4" type="ORF">A3G49_06335</name>
</gene>
<evidence type="ECO:0000259" key="2">
    <source>
        <dbReference type="Pfam" id="PF00984"/>
    </source>
</evidence>
<dbReference type="PANTHER" id="PTHR43750:SF3">
    <property type="entry name" value="UDP-GLUCOSE 6-DEHYDROGENASE TUAD"/>
    <property type="match status" value="1"/>
</dbReference>
<dbReference type="EMBL" id="MHQY01000007">
    <property type="protein sequence ID" value="OHA14438.1"/>
    <property type="molecule type" value="Genomic_DNA"/>
</dbReference>
<dbReference type="Pfam" id="PF03721">
    <property type="entry name" value="UDPG_MGDP_dh_N"/>
    <property type="match status" value="1"/>
</dbReference>
<evidence type="ECO:0000259" key="3">
    <source>
        <dbReference type="Pfam" id="PF03721"/>
    </source>
</evidence>
<dbReference type="GO" id="GO:0051287">
    <property type="term" value="F:NAD binding"/>
    <property type="evidence" value="ECO:0007669"/>
    <property type="project" value="InterPro"/>
</dbReference>
<dbReference type="Proteomes" id="UP000177171">
    <property type="component" value="Unassembled WGS sequence"/>
</dbReference>
<dbReference type="Gene3D" id="1.20.5.100">
    <property type="entry name" value="Cytochrome c1, transmembrane anchor, C-terminal"/>
    <property type="match status" value="1"/>
</dbReference>
<dbReference type="SUPFAM" id="SSF51735">
    <property type="entry name" value="NAD(P)-binding Rossmann-fold domains"/>
    <property type="match status" value="1"/>
</dbReference>
<dbReference type="InterPro" id="IPR001732">
    <property type="entry name" value="UDP-Glc/GDP-Man_DH_N"/>
</dbReference>
<dbReference type="Pfam" id="PF00984">
    <property type="entry name" value="UDPG_MGDP_dh"/>
    <property type="match status" value="1"/>
</dbReference>
<organism evidence="4 5">
    <name type="scientific">Candidatus Sungbacteria bacterium RIFCSPLOWO2_12_FULL_41_11</name>
    <dbReference type="NCBI Taxonomy" id="1802286"/>
    <lineage>
        <taxon>Bacteria</taxon>
        <taxon>Candidatus Sungiibacteriota</taxon>
    </lineage>
</organism>
<dbReference type="InterPro" id="IPR008927">
    <property type="entry name" value="6-PGluconate_DH-like_C_sf"/>
</dbReference>
<dbReference type="AlphaFoldDB" id="A0A1G2LS09"/>
<dbReference type="PANTHER" id="PTHR43750">
    <property type="entry name" value="UDP-GLUCOSE 6-DEHYDROGENASE TUAD"/>
    <property type="match status" value="1"/>
</dbReference>
<protein>
    <recommendedName>
        <fullName evidence="6">UDP-glucose/GDP-mannose dehydrogenase dimerisation domain-containing protein</fullName>
    </recommendedName>
</protein>
<dbReference type="InterPro" id="IPR014026">
    <property type="entry name" value="UDP-Glc/GDP-Man_DH_dimer"/>
</dbReference>
<accession>A0A1G2LS09</accession>
<name>A0A1G2LS09_9BACT</name>
<evidence type="ECO:0008006" key="6">
    <source>
        <dbReference type="Google" id="ProtNLM"/>
    </source>
</evidence>
<evidence type="ECO:0000313" key="5">
    <source>
        <dbReference type="Proteomes" id="UP000177171"/>
    </source>
</evidence>
<evidence type="ECO:0000313" key="4">
    <source>
        <dbReference type="EMBL" id="OHA14438.1"/>
    </source>
</evidence>
<feature type="domain" description="UDP-glucose/GDP-mannose dehydrogenase dimerisation" evidence="2">
    <location>
        <begin position="157"/>
        <end position="252"/>
    </location>
</feature>